<dbReference type="SFLD" id="SFLDS00005">
    <property type="entry name" value="Isoprenoid_Synthase_Type_I"/>
    <property type="match status" value="1"/>
</dbReference>
<dbReference type="UniPathway" id="UPA00799"/>
<comment type="pathway">
    <text evidence="1">Carotenoid biosynthesis; phytoene biosynthesis.</text>
</comment>
<feature type="compositionally biased region" description="Low complexity" evidence="6">
    <location>
        <begin position="334"/>
        <end position="355"/>
    </location>
</feature>
<dbReference type="CDD" id="cd00683">
    <property type="entry name" value="Trans_IPPS_HH"/>
    <property type="match status" value="1"/>
</dbReference>
<comment type="similarity">
    <text evidence="2">Belongs to the phytoene/squalene synthase family.</text>
</comment>
<keyword evidence="3" id="KW-0808">Transferase</keyword>
<dbReference type="AlphaFoldDB" id="A0A5Q0HDA9"/>
<dbReference type="GO" id="GO:0004311">
    <property type="term" value="F:geranylgeranyl diphosphate synthase activity"/>
    <property type="evidence" value="ECO:0007669"/>
    <property type="project" value="InterPro"/>
</dbReference>
<feature type="compositionally biased region" description="Basic and acidic residues" evidence="6">
    <location>
        <begin position="9"/>
        <end position="24"/>
    </location>
</feature>
<feature type="compositionally biased region" description="Basic residues" evidence="6">
    <location>
        <begin position="78"/>
        <end position="95"/>
    </location>
</feature>
<dbReference type="InterPro" id="IPR008949">
    <property type="entry name" value="Isoprenoid_synthase_dom_sf"/>
</dbReference>
<dbReference type="SFLD" id="SFLDG01212">
    <property type="entry name" value="Phytoene_synthase_like"/>
    <property type="match status" value="1"/>
</dbReference>
<dbReference type="InterPro" id="IPR044843">
    <property type="entry name" value="Trans_IPPS_bact-type"/>
</dbReference>
<feature type="region of interest" description="Disordered" evidence="6">
    <location>
        <begin position="442"/>
        <end position="461"/>
    </location>
</feature>
<evidence type="ECO:0000256" key="1">
    <source>
        <dbReference type="ARBA" id="ARBA00004684"/>
    </source>
</evidence>
<name>A0A5Q0HDA9_SACSY</name>
<feature type="region of interest" description="Disordered" evidence="6">
    <location>
        <begin position="1"/>
        <end position="366"/>
    </location>
</feature>
<dbReference type="PROSITE" id="PS01045">
    <property type="entry name" value="SQUALEN_PHYTOEN_SYN_2"/>
    <property type="match status" value="1"/>
</dbReference>
<dbReference type="Pfam" id="PF00494">
    <property type="entry name" value="SQS_PSY"/>
    <property type="match status" value="1"/>
</dbReference>
<organism evidence="7 8">
    <name type="scientific">Saccharothrix syringae</name>
    <name type="common">Nocardiopsis syringae</name>
    <dbReference type="NCBI Taxonomy" id="103733"/>
    <lineage>
        <taxon>Bacteria</taxon>
        <taxon>Bacillati</taxon>
        <taxon>Actinomycetota</taxon>
        <taxon>Actinomycetes</taxon>
        <taxon>Pseudonocardiales</taxon>
        <taxon>Pseudonocardiaceae</taxon>
        <taxon>Saccharothrix</taxon>
    </lineage>
</organism>
<evidence type="ECO:0000313" key="8">
    <source>
        <dbReference type="Proteomes" id="UP000325787"/>
    </source>
</evidence>
<feature type="compositionally biased region" description="Basic and acidic residues" evidence="6">
    <location>
        <begin position="318"/>
        <end position="329"/>
    </location>
</feature>
<dbReference type="SUPFAM" id="SSF48576">
    <property type="entry name" value="Terpenoid synthases"/>
    <property type="match status" value="1"/>
</dbReference>
<accession>A0A5Q0HDA9</accession>
<evidence type="ECO:0000256" key="6">
    <source>
        <dbReference type="SAM" id="MobiDB-lite"/>
    </source>
</evidence>
<gene>
    <name evidence="7" type="ORF">EKG83_08140</name>
</gene>
<evidence type="ECO:0000256" key="2">
    <source>
        <dbReference type="ARBA" id="ARBA00006251"/>
    </source>
</evidence>
<dbReference type="OrthoDB" id="9807580at2"/>
<feature type="compositionally biased region" description="Basic and acidic residues" evidence="6">
    <location>
        <begin position="102"/>
        <end position="115"/>
    </location>
</feature>
<keyword evidence="8" id="KW-1185">Reference proteome</keyword>
<evidence type="ECO:0000256" key="3">
    <source>
        <dbReference type="ARBA" id="ARBA00022679"/>
    </source>
</evidence>
<dbReference type="GO" id="GO:0051996">
    <property type="term" value="F:squalene synthase [NAD(P)H] activity"/>
    <property type="evidence" value="ECO:0007669"/>
    <property type="project" value="InterPro"/>
</dbReference>
<feature type="compositionally biased region" description="Basic residues" evidence="6">
    <location>
        <begin position="227"/>
        <end position="244"/>
    </location>
</feature>
<feature type="compositionally biased region" description="Basic residues" evidence="6">
    <location>
        <begin position="357"/>
        <end position="366"/>
    </location>
</feature>
<evidence type="ECO:0000256" key="4">
    <source>
        <dbReference type="ARBA" id="ARBA00022746"/>
    </source>
</evidence>
<dbReference type="PANTHER" id="PTHR31480">
    <property type="entry name" value="BIFUNCTIONAL LYCOPENE CYCLASE/PHYTOENE SYNTHASE"/>
    <property type="match status" value="1"/>
</dbReference>
<protein>
    <recommendedName>
        <fullName evidence="9">Phytoene synthase</fullName>
    </recommendedName>
</protein>
<evidence type="ECO:0000256" key="5">
    <source>
        <dbReference type="ARBA" id="ARBA00053028"/>
    </source>
</evidence>
<dbReference type="EMBL" id="CP034550">
    <property type="protein sequence ID" value="QFZ24099.1"/>
    <property type="molecule type" value="Genomic_DNA"/>
</dbReference>
<dbReference type="FunFam" id="1.10.600.10:FF:000020">
    <property type="entry name" value="Phytoene synthase"/>
    <property type="match status" value="1"/>
</dbReference>
<dbReference type="SFLD" id="SFLDG01018">
    <property type="entry name" value="Squalene/Phytoene_Synthase_Lik"/>
    <property type="match status" value="1"/>
</dbReference>
<feature type="compositionally biased region" description="Basic and acidic residues" evidence="6">
    <location>
        <begin position="38"/>
        <end position="52"/>
    </location>
</feature>
<sequence length="840" mass="88020">MWSLARVRPPCDDPPGRRDDDTGPAHHVPARPAVVRRCSGDGRDPLPIERRTCRPGAVVGYPGTGPAGPRRHPDPHHPARRGGRHAARAGRHGRGRGPQARPADRRHLAELDPLRPRPRPGHRRALPRPGPGDLVVGPAGPDGAQPARRQPRRAHRGGGLDAAAAVRAAAVQQGHLQLPGAGPAQAQRPGPLLGGPGGAAEPAVGERQLGLAEHPGPVRAAVPDARRGRRVGHRRQRDRRRGAHALRPGVRPGAAVLVAARPDQAPGRAARDRAVAGRGEPADAGAPHRRRAQRPADGGLDGRGRAAGARPQARPRPGRGDAGVRGEGHRRGRAAVPGAGVGAAAARHAQRAAGPGRRGRRGGVRAGVRGHHAGVRVGPGLGARAQLVLDHRELAVAAQRGRRLRAHRGQLLRPGRADLVHDRRPRPGLAAAGLHRVAAVAGGGGRRRGGRAAGGDHHAGGGAAVPGHAALVLQLGAGAGRGLRLDHHGPEGGGVLLHLAAAGHLPQRRHGPVLLGLPGAGHGGVRAGVRDADQARPAEAVRQVHVTDLAAAYARCRELNARHGRTFFLATRLLPPARRPAVHALYGFARWADEIVDGGEVEDPAAELDLLGKQLAEELAGHPTGHPVLAALADTADRHSIDHGLFADFLASMRMDLHVRSYPDFAALDRYVHGSAAVIGLQLLPVLGTVVPRAEAEPSAAALGRAFQLTNFLRDVGEDLDRGRVYLPEDVLAAHGVDRELLLAGRRTGRVDQRVRRALRHLVAHTLAVYREAEGGVALLAPAARPCVRTALVLYRGILDEIAAADYRVLDRRVAVPASRRLAVALPGLARALVARATGR</sequence>
<keyword evidence="4" id="KW-0125">Carotenoid biosynthesis</keyword>
<comment type="cofactor">
    <cofactor evidence="5">
        <name>ATP</name>
        <dbReference type="ChEBI" id="CHEBI:30616"/>
    </cofactor>
</comment>
<reference evidence="8" key="1">
    <citation type="journal article" date="2021" name="Curr. Microbiol.">
        <title>Complete genome of nocamycin-producing strain Saccharothrix syringae NRRL B-16468 reveals the biosynthetic potential for secondary metabolites.</title>
        <authorList>
            <person name="Mo X."/>
            <person name="Yang S."/>
        </authorList>
    </citation>
    <scope>NUCLEOTIDE SEQUENCE [LARGE SCALE GENOMIC DNA]</scope>
    <source>
        <strain evidence="8">ATCC 51364 / DSM 43886 / JCM 6844 / KCTC 9398 / NBRC 14523 / NRRL B-16468 / INA 2240</strain>
    </source>
</reference>
<proteinExistence type="inferred from homology"/>
<dbReference type="Proteomes" id="UP000325787">
    <property type="component" value="Chromosome"/>
</dbReference>
<feature type="compositionally biased region" description="Low complexity" evidence="6">
    <location>
        <begin position="162"/>
        <end position="171"/>
    </location>
</feature>
<dbReference type="InterPro" id="IPR033904">
    <property type="entry name" value="Trans_IPPS_HH"/>
</dbReference>
<evidence type="ECO:0008006" key="9">
    <source>
        <dbReference type="Google" id="ProtNLM"/>
    </source>
</evidence>
<feature type="compositionally biased region" description="Basic residues" evidence="6">
    <location>
        <begin position="116"/>
        <end position="126"/>
    </location>
</feature>
<dbReference type="Gene3D" id="1.10.600.10">
    <property type="entry name" value="Farnesyl Diphosphate Synthase"/>
    <property type="match status" value="1"/>
</dbReference>
<evidence type="ECO:0000313" key="7">
    <source>
        <dbReference type="EMBL" id="QFZ24099.1"/>
    </source>
</evidence>
<dbReference type="InterPro" id="IPR002060">
    <property type="entry name" value="Squ/phyt_synthse"/>
</dbReference>
<dbReference type="InterPro" id="IPR019845">
    <property type="entry name" value="Squalene/phytoene_synthase_CS"/>
</dbReference>
<dbReference type="KEGG" id="ssyi:EKG83_08140"/>
<dbReference type="GO" id="GO:0016117">
    <property type="term" value="P:carotenoid biosynthetic process"/>
    <property type="evidence" value="ECO:0007669"/>
    <property type="project" value="UniProtKB-KW"/>
</dbReference>